<accession>A0ABS9KTY1</accession>
<dbReference type="RefSeq" id="WP_237873935.1">
    <property type="nucleotide sequence ID" value="NZ_JAKLTR010000010.1"/>
</dbReference>
<name>A0ABS9KTY1_9BACT</name>
<comment type="caution">
    <text evidence="1">The sequence shown here is derived from an EMBL/GenBank/DDBJ whole genome shotgun (WGS) entry which is preliminary data.</text>
</comment>
<gene>
    <name evidence="1" type="ORF">LZZ85_15900</name>
</gene>
<organism evidence="1 2">
    <name type="scientific">Terrimonas ginsenosidimutans</name>
    <dbReference type="NCBI Taxonomy" id="2908004"/>
    <lineage>
        <taxon>Bacteria</taxon>
        <taxon>Pseudomonadati</taxon>
        <taxon>Bacteroidota</taxon>
        <taxon>Chitinophagia</taxon>
        <taxon>Chitinophagales</taxon>
        <taxon>Chitinophagaceae</taxon>
        <taxon>Terrimonas</taxon>
    </lineage>
</organism>
<evidence type="ECO:0000313" key="1">
    <source>
        <dbReference type="EMBL" id="MCG2615784.1"/>
    </source>
</evidence>
<dbReference type="EMBL" id="JAKLTR010000010">
    <property type="protein sequence ID" value="MCG2615784.1"/>
    <property type="molecule type" value="Genomic_DNA"/>
</dbReference>
<sequence length="86" mass="10009">MNNEDIEKFLKTKMKKNTPVRINFKTRKPFLGLFIEEPDYGELSRKNLWRIVSETKFDEFSSSGNTDLARIFNGAEFTKLEATGTK</sequence>
<keyword evidence="2" id="KW-1185">Reference proteome</keyword>
<reference evidence="1" key="1">
    <citation type="submission" date="2022-01" db="EMBL/GenBank/DDBJ databases">
        <authorList>
            <person name="Jo J.-H."/>
            <person name="Im W.-T."/>
        </authorList>
    </citation>
    <scope>NUCLEOTIDE SEQUENCE</scope>
    <source>
        <strain evidence="1">NA20</strain>
    </source>
</reference>
<proteinExistence type="predicted"/>
<protein>
    <submittedName>
        <fullName evidence="1">Short-chain dehydrogenase</fullName>
    </submittedName>
</protein>
<evidence type="ECO:0000313" key="2">
    <source>
        <dbReference type="Proteomes" id="UP001165367"/>
    </source>
</evidence>
<dbReference type="Proteomes" id="UP001165367">
    <property type="component" value="Unassembled WGS sequence"/>
</dbReference>